<proteinExistence type="predicted"/>
<dbReference type="Proteomes" id="UP000615755">
    <property type="component" value="Unassembled WGS sequence"/>
</dbReference>
<protein>
    <recommendedName>
        <fullName evidence="1">DUF6817 domain-containing protein</fullName>
    </recommendedName>
</protein>
<evidence type="ECO:0000313" key="2">
    <source>
        <dbReference type="EMBL" id="MBE0370453.1"/>
    </source>
</evidence>
<dbReference type="InterPro" id="IPR049202">
    <property type="entry name" value="DUF6817"/>
</dbReference>
<organism evidence="2 3">
    <name type="scientific">Pseudoalteromonas aurantia 208</name>
    <dbReference type="NCBI Taxonomy" id="1314867"/>
    <lineage>
        <taxon>Bacteria</taxon>
        <taxon>Pseudomonadati</taxon>
        <taxon>Pseudomonadota</taxon>
        <taxon>Gammaproteobacteria</taxon>
        <taxon>Alteromonadales</taxon>
        <taxon>Pseudoalteromonadaceae</taxon>
        <taxon>Pseudoalteromonas</taxon>
    </lineage>
</organism>
<keyword evidence="3" id="KW-1185">Reference proteome</keyword>
<gene>
    <name evidence="2" type="ORF">PAUR_b0496</name>
</gene>
<comment type="caution">
    <text evidence="2">The sequence shown here is derived from an EMBL/GenBank/DDBJ whole genome shotgun (WGS) entry which is preliminary data.</text>
</comment>
<dbReference type="Pfam" id="PF20680">
    <property type="entry name" value="DUF6817"/>
    <property type="match status" value="1"/>
</dbReference>
<name>A0ABR9EHH1_9GAMM</name>
<dbReference type="PANTHER" id="PTHR37391">
    <property type="entry name" value="E3 UBIQUITIN-PROTEIN LIGASE"/>
    <property type="match status" value="1"/>
</dbReference>
<dbReference type="PANTHER" id="PTHR37391:SF2">
    <property type="entry name" value="E3 UBIQUITIN-PROTEIN LIGASE"/>
    <property type="match status" value="1"/>
</dbReference>
<evidence type="ECO:0000259" key="1">
    <source>
        <dbReference type="Pfam" id="PF20680"/>
    </source>
</evidence>
<dbReference type="RefSeq" id="WP_192509563.1">
    <property type="nucleotide sequence ID" value="NZ_AQGV01000015.1"/>
</dbReference>
<accession>A0ABR9EHH1</accession>
<dbReference type="EMBL" id="AQGV01000015">
    <property type="protein sequence ID" value="MBE0370453.1"/>
    <property type="molecule type" value="Genomic_DNA"/>
</dbReference>
<feature type="domain" description="DUF6817" evidence="1">
    <location>
        <begin position="15"/>
        <end position="97"/>
    </location>
</feature>
<sequence>MEIRKKNLDERVKQLQSFGSEEFAHINGTLTQHLVGTYKILEGWNREEALCLAGLFHAVYGSDSTRAELLGTDQRVEIAEMIGQRAEALVYLFCSCDKPYVLPQIGSESRVNFRDRFSGAVMQFPSELLNDFCELTIANDLDVARNKEQEYYHEDILDMFRRMYPMVSAEVRLELDGLFDKFCT</sequence>
<evidence type="ECO:0000313" key="3">
    <source>
        <dbReference type="Proteomes" id="UP000615755"/>
    </source>
</evidence>
<reference evidence="2 3" key="1">
    <citation type="submission" date="2015-03" db="EMBL/GenBank/DDBJ databases">
        <title>Genome sequence of Pseudoalteromonas aurantia.</title>
        <authorList>
            <person name="Xie B.-B."/>
            <person name="Rong J.-C."/>
            <person name="Qin Q.-L."/>
            <person name="Zhang Y.-Z."/>
        </authorList>
    </citation>
    <scope>NUCLEOTIDE SEQUENCE [LARGE SCALE GENOMIC DNA]</scope>
    <source>
        <strain evidence="2 3">208</strain>
    </source>
</reference>